<dbReference type="EMBL" id="CAJVPW010059473">
    <property type="protein sequence ID" value="CAG8779583.1"/>
    <property type="molecule type" value="Genomic_DNA"/>
</dbReference>
<dbReference type="Proteomes" id="UP000789366">
    <property type="component" value="Unassembled WGS sequence"/>
</dbReference>
<reference evidence="1" key="1">
    <citation type="submission" date="2021-06" db="EMBL/GenBank/DDBJ databases">
        <authorList>
            <person name="Kallberg Y."/>
            <person name="Tangrot J."/>
            <person name="Rosling A."/>
        </authorList>
    </citation>
    <scope>NUCLEOTIDE SEQUENCE</scope>
    <source>
        <strain evidence="1">28 12/20/2015</strain>
    </source>
</reference>
<proteinExistence type="predicted"/>
<evidence type="ECO:0000313" key="1">
    <source>
        <dbReference type="EMBL" id="CAG8779583.1"/>
    </source>
</evidence>
<organism evidence="1 2">
    <name type="scientific">Cetraspora pellucida</name>
    <dbReference type="NCBI Taxonomy" id="1433469"/>
    <lineage>
        <taxon>Eukaryota</taxon>
        <taxon>Fungi</taxon>
        <taxon>Fungi incertae sedis</taxon>
        <taxon>Mucoromycota</taxon>
        <taxon>Glomeromycotina</taxon>
        <taxon>Glomeromycetes</taxon>
        <taxon>Diversisporales</taxon>
        <taxon>Gigasporaceae</taxon>
        <taxon>Cetraspora</taxon>
    </lineage>
</organism>
<feature type="non-terminal residue" evidence="1">
    <location>
        <position position="58"/>
    </location>
</feature>
<gene>
    <name evidence="1" type="ORF">SPELUC_LOCUS16312</name>
</gene>
<sequence>MAKEQGFHIVKDWVQREEGIIRQWTFLYEHSHSYDSTSNIDTNTKKTQCPFLVNTSCQ</sequence>
<protein>
    <submittedName>
        <fullName evidence="1">10099_t:CDS:1</fullName>
    </submittedName>
</protein>
<name>A0ACA9R7B7_9GLOM</name>
<evidence type="ECO:0000313" key="2">
    <source>
        <dbReference type="Proteomes" id="UP000789366"/>
    </source>
</evidence>
<comment type="caution">
    <text evidence="1">The sequence shown here is derived from an EMBL/GenBank/DDBJ whole genome shotgun (WGS) entry which is preliminary data.</text>
</comment>
<keyword evidence="2" id="KW-1185">Reference proteome</keyword>
<accession>A0ACA9R7B7</accession>